<reference evidence="2 3" key="1">
    <citation type="submission" date="2023-02" db="EMBL/GenBank/DDBJ databases">
        <title>LHISI_Scaffold_Assembly.</title>
        <authorList>
            <person name="Stuart O.P."/>
            <person name="Cleave R."/>
            <person name="Magrath M.J.L."/>
            <person name="Mikheyev A.S."/>
        </authorList>
    </citation>
    <scope>NUCLEOTIDE SEQUENCE [LARGE SCALE GENOMIC DNA]</scope>
    <source>
        <strain evidence="2">Daus_M_001</strain>
        <tissue evidence="2">Leg muscle</tissue>
    </source>
</reference>
<evidence type="ECO:0000256" key="1">
    <source>
        <dbReference type="SAM" id="Phobius"/>
    </source>
</evidence>
<evidence type="ECO:0000313" key="3">
    <source>
        <dbReference type="Proteomes" id="UP001159363"/>
    </source>
</evidence>
<dbReference type="EMBL" id="JARBHB010000012">
    <property type="protein sequence ID" value="KAJ8871615.1"/>
    <property type="molecule type" value="Genomic_DNA"/>
</dbReference>
<organism evidence="2 3">
    <name type="scientific">Dryococelus australis</name>
    <dbReference type="NCBI Taxonomy" id="614101"/>
    <lineage>
        <taxon>Eukaryota</taxon>
        <taxon>Metazoa</taxon>
        <taxon>Ecdysozoa</taxon>
        <taxon>Arthropoda</taxon>
        <taxon>Hexapoda</taxon>
        <taxon>Insecta</taxon>
        <taxon>Pterygota</taxon>
        <taxon>Neoptera</taxon>
        <taxon>Polyneoptera</taxon>
        <taxon>Phasmatodea</taxon>
        <taxon>Verophasmatodea</taxon>
        <taxon>Anareolatae</taxon>
        <taxon>Phasmatidae</taxon>
        <taxon>Eurycanthinae</taxon>
        <taxon>Dryococelus</taxon>
    </lineage>
</organism>
<gene>
    <name evidence="2" type="ORF">PR048_027942</name>
</gene>
<evidence type="ECO:0000313" key="2">
    <source>
        <dbReference type="EMBL" id="KAJ8871615.1"/>
    </source>
</evidence>
<accession>A0ABQ9GHW8</accession>
<sequence length="507" mass="56612">MKQIPSQCAGVECILREILELRLSGPACDGGEEEEELVYNMKTKNAFTPTISKYSSSQPNASHYCGAQLKRGDGYTDTKRREASVAERLACWPPAKTIRVQSPAGPLPESCRGRCHCSADFLGGLPFPPPFHSGAAPYSPHLTLIGSQDLAVKSRPRAAVAERLACSPPTRAKRVQSPVALLPDDFRMWKSYRTMRVFSGISRFPHTFIPAPLHTRINHPRRISRPRCYEPPKSLHSLTYSFSFYGSHGTYWKNADGCYKINAHWLKVCLIPEVSVASAQTDFQTQAVIIVIVIMVFVVFEMMVMGCSCGVVWKCLWLDYSPPIKAHRARFPAGSIPDFRMWESCQTMSLIDGSSQGSPVSPAHAFRRCSITLTSTTLFGSQDLDVKHRPNLFTHSIRREVKYTEVKRSLITRELKPHTQEVQPILNNLSKAPVKAKEEEEEGTLLELLEIFGSSGKMASLAKRHACGNSLTSRQPSHYTCTVTSNVPEALLKFYFRDILLPHANKA</sequence>
<dbReference type="Proteomes" id="UP001159363">
    <property type="component" value="Chromosome 11"/>
</dbReference>
<name>A0ABQ9GHW8_9NEOP</name>
<comment type="caution">
    <text evidence="2">The sequence shown here is derived from an EMBL/GenBank/DDBJ whole genome shotgun (WGS) entry which is preliminary data.</text>
</comment>
<protein>
    <submittedName>
        <fullName evidence="2">Uncharacterized protein</fullName>
    </submittedName>
</protein>
<feature type="transmembrane region" description="Helical" evidence="1">
    <location>
        <begin position="287"/>
        <end position="313"/>
    </location>
</feature>
<keyword evidence="1" id="KW-0812">Transmembrane</keyword>
<keyword evidence="3" id="KW-1185">Reference proteome</keyword>
<proteinExistence type="predicted"/>
<keyword evidence="1" id="KW-0472">Membrane</keyword>
<keyword evidence="1" id="KW-1133">Transmembrane helix</keyword>